<dbReference type="GO" id="GO:0016810">
    <property type="term" value="F:hydrolase activity, acting on carbon-nitrogen (but not peptide) bonds"/>
    <property type="evidence" value="ECO:0007669"/>
    <property type="project" value="InterPro"/>
</dbReference>
<proteinExistence type="predicted"/>
<dbReference type="PATRIC" id="fig|1246995.3.peg.7773"/>
<dbReference type="KEGG" id="afs:AFR_38425"/>
<dbReference type="Proteomes" id="UP000017746">
    <property type="component" value="Chromosome"/>
</dbReference>
<dbReference type="InterPro" id="IPR002509">
    <property type="entry name" value="NODB_dom"/>
</dbReference>
<reference evidence="2 3" key="1">
    <citation type="journal article" date="2014" name="J. Biotechnol.">
        <title>Complete genome sequence of the actinobacterium Actinoplanes friuliensis HAG 010964, producer of the lipopeptide antibiotic friulimycin.</title>
        <authorList>
            <person name="Ruckert C."/>
            <person name="Szczepanowski R."/>
            <person name="Albersmeier A."/>
            <person name="Goesmann A."/>
            <person name="Fischer N."/>
            <person name="Steinkamper A."/>
            <person name="Puhler A."/>
            <person name="Biener R."/>
            <person name="Schwartz D."/>
            <person name="Kalinowski J."/>
        </authorList>
    </citation>
    <scope>NUCLEOTIDE SEQUENCE [LARGE SCALE GENOMIC DNA]</scope>
    <source>
        <strain evidence="2 3">DSM 7358</strain>
    </source>
</reference>
<dbReference type="RefSeq" id="WP_023562274.1">
    <property type="nucleotide sequence ID" value="NC_022657.1"/>
</dbReference>
<accession>U5W9X2</accession>
<dbReference type="PROSITE" id="PS51677">
    <property type="entry name" value="NODB"/>
    <property type="match status" value="1"/>
</dbReference>
<organism evidence="2 3">
    <name type="scientific">Actinoplanes friuliensis DSM 7358</name>
    <dbReference type="NCBI Taxonomy" id="1246995"/>
    <lineage>
        <taxon>Bacteria</taxon>
        <taxon>Bacillati</taxon>
        <taxon>Actinomycetota</taxon>
        <taxon>Actinomycetes</taxon>
        <taxon>Micromonosporales</taxon>
        <taxon>Micromonosporaceae</taxon>
        <taxon>Actinoplanes</taxon>
    </lineage>
</organism>
<dbReference type="HOGENOM" id="CLU_021264_2_2_11"/>
<feature type="domain" description="NodB homology" evidence="1">
    <location>
        <begin position="61"/>
        <end position="249"/>
    </location>
</feature>
<dbReference type="STRING" id="1246995.AFR_38425"/>
<evidence type="ECO:0000313" key="2">
    <source>
        <dbReference type="EMBL" id="AGZ45939.1"/>
    </source>
</evidence>
<dbReference type="Pfam" id="PF01522">
    <property type="entry name" value="Polysacc_deac_1"/>
    <property type="match status" value="1"/>
</dbReference>
<evidence type="ECO:0000313" key="3">
    <source>
        <dbReference type="Proteomes" id="UP000017746"/>
    </source>
</evidence>
<dbReference type="SUPFAM" id="SSF88713">
    <property type="entry name" value="Glycoside hydrolase/deacetylase"/>
    <property type="match status" value="1"/>
</dbReference>
<name>U5W9X2_9ACTN</name>
<dbReference type="CDD" id="cd10917">
    <property type="entry name" value="CE4_NodB_like_6s_7s"/>
    <property type="match status" value="1"/>
</dbReference>
<dbReference type="InterPro" id="IPR050248">
    <property type="entry name" value="Polysacc_deacetylase_ArnD"/>
</dbReference>
<dbReference type="GO" id="GO:0005975">
    <property type="term" value="P:carbohydrate metabolic process"/>
    <property type="evidence" value="ECO:0007669"/>
    <property type="project" value="InterPro"/>
</dbReference>
<dbReference type="InterPro" id="IPR011330">
    <property type="entry name" value="Glyco_hydro/deAcase_b/a-brl"/>
</dbReference>
<dbReference type="Gene3D" id="3.20.20.370">
    <property type="entry name" value="Glycoside hydrolase/deacetylase"/>
    <property type="match status" value="1"/>
</dbReference>
<evidence type="ECO:0000259" key="1">
    <source>
        <dbReference type="PROSITE" id="PS51677"/>
    </source>
</evidence>
<protein>
    <submittedName>
        <fullName evidence="2">Putative polysaccharide deacetylase</fullName>
    </submittedName>
</protein>
<dbReference type="eggNOG" id="COG0726">
    <property type="taxonomic scope" value="Bacteria"/>
</dbReference>
<dbReference type="EMBL" id="CP006272">
    <property type="protein sequence ID" value="AGZ45939.1"/>
    <property type="molecule type" value="Genomic_DNA"/>
</dbReference>
<dbReference type="PANTHER" id="PTHR10587">
    <property type="entry name" value="GLYCOSYL TRANSFERASE-RELATED"/>
    <property type="match status" value="1"/>
</dbReference>
<keyword evidence="3" id="KW-1185">Reference proteome</keyword>
<dbReference type="AlphaFoldDB" id="U5W9X2"/>
<gene>
    <name evidence="2" type="ORF">AFR_38425</name>
</gene>
<sequence length="249" mass="27646">MRRPRAVLAVTLGFVLMTGAGIGVSYAQSVSVPAKPTAGVAGPKPRPPAQNYRIQRTTGTKSVGLTFDDGPDPVNTPKLLDLLKKYNVKATFCLVGHRVRDNKALVKRIAAEGHTLCNHSWQHLEDLRERDDAYAFRDLEATNEQLHKAAPGAKIKYFRAPYGNFSPRLTQFAAKLGMTALSWNVDDQCYLTAEYGKGAAMRKRMFDIVKRDTRPGSIILSHENLKPHTVAAYETILPWLKQNFTLVAL</sequence>